<dbReference type="Pfam" id="PF10174">
    <property type="entry name" value="Cast"/>
    <property type="match status" value="1"/>
</dbReference>
<protein>
    <submittedName>
        <fullName evidence="3">Uncharacterized protein</fullName>
    </submittedName>
</protein>
<dbReference type="OrthoDB" id="2019763at2759"/>
<keyword evidence="4" id="KW-1185">Reference proteome</keyword>
<reference evidence="3 4" key="1">
    <citation type="submission" date="2015-09" db="EMBL/GenBank/DDBJ databases">
        <title>Draft genome of the scarab beetle Oryctes borbonicus.</title>
        <authorList>
            <person name="Meyer J.M."/>
            <person name="Markov G.V."/>
            <person name="Baskaran P."/>
            <person name="Herrmann M."/>
            <person name="Sommer R.J."/>
            <person name="Roedelsperger C."/>
        </authorList>
    </citation>
    <scope>NUCLEOTIDE SEQUENCE [LARGE SCALE GENOMIC DNA]</scope>
    <source>
        <strain evidence="3">OB123</strain>
        <tissue evidence="3">Whole animal</tissue>
    </source>
</reference>
<proteinExistence type="predicted"/>
<evidence type="ECO:0000256" key="1">
    <source>
        <dbReference type="SAM" id="Coils"/>
    </source>
</evidence>
<organism evidence="3 4">
    <name type="scientific">Oryctes borbonicus</name>
    <dbReference type="NCBI Taxonomy" id="1629725"/>
    <lineage>
        <taxon>Eukaryota</taxon>
        <taxon>Metazoa</taxon>
        <taxon>Ecdysozoa</taxon>
        <taxon>Arthropoda</taxon>
        <taxon>Hexapoda</taxon>
        <taxon>Insecta</taxon>
        <taxon>Pterygota</taxon>
        <taxon>Neoptera</taxon>
        <taxon>Endopterygota</taxon>
        <taxon>Coleoptera</taxon>
        <taxon>Polyphaga</taxon>
        <taxon>Scarabaeiformia</taxon>
        <taxon>Scarabaeidae</taxon>
        <taxon>Dynastinae</taxon>
        <taxon>Oryctes</taxon>
    </lineage>
</organism>
<comment type="caution">
    <text evidence="3">The sequence shown here is derived from an EMBL/GenBank/DDBJ whole genome shotgun (WGS) entry which is preliminary data.</text>
</comment>
<evidence type="ECO:0000256" key="2">
    <source>
        <dbReference type="SAM" id="MobiDB-lite"/>
    </source>
</evidence>
<gene>
    <name evidence="3" type="ORF">AMK59_5579</name>
</gene>
<accession>A0A0T6B3K4</accession>
<dbReference type="EMBL" id="LJIG01015990">
    <property type="protein sequence ID" value="KRT81944.1"/>
    <property type="molecule type" value="Genomic_DNA"/>
</dbReference>
<dbReference type="AlphaFoldDB" id="A0A0T6B3K4"/>
<evidence type="ECO:0000313" key="3">
    <source>
        <dbReference type="EMBL" id="KRT81944.1"/>
    </source>
</evidence>
<feature type="coiled-coil region" evidence="1">
    <location>
        <begin position="60"/>
        <end position="294"/>
    </location>
</feature>
<feature type="non-terminal residue" evidence="3">
    <location>
        <position position="1"/>
    </location>
</feature>
<sequence length="326" mass="37872">LKSQQQVQAQLEEQRKKEEVISQGNQDEIHSSSTMEHELSKCKEELSKKFNYIIDLESRVETYEQVVVDNKNEIETLETRLREKNNMLIELENNYVNIEGVRQLQCDVDEKNAIINELEERLRKISNNPANCDKDDLQELNDLLDIISTKENRIGELENALRESVQICTEREVVLQQEEHKRKKIMEKVSKLEQRLLSLQAAQAMRCHSCGPIVSRMNNMEMKLTRLIAERKENFQELANMKREALEAAISEKDAHLALLEMTGIRNARQADEVDRLKMDKRRLVERLKQENELSVSLIEGSDDSISLEDIHSEDLGQSYNGKPIT</sequence>
<dbReference type="Proteomes" id="UP000051574">
    <property type="component" value="Unassembled WGS sequence"/>
</dbReference>
<feature type="region of interest" description="Disordered" evidence="2">
    <location>
        <begin position="12"/>
        <end position="38"/>
    </location>
</feature>
<feature type="compositionally biased region" description="Basic and acidic residues" evidence="2">
    <location>
        <begin position="27"/>
        <end position="38"/>
    </location>
</feature>
<name>A0A0T6B3K4_9SCAR</name>
<dbReference type="InterPro" id="IPR019323">
    <property type="entry name" value="ELKS/CAST"/>
</dbReference>
<keyword evidence="1" id="KW-0175">Coiled coil</keyword>
<evidence type="ECO:0000313" key="4">
    <source>
        <dbReference type="Proteomes" id="UP000051574"/>
    </source>
</evidence>